<accession>A0ABY2KL00</accession>
<dbReference type="Proteomes" id="UP000297741">
    <property type="component" value="Unassembled WGS sequence"/>
</dbReference>
<dbReference type="EMBL" id="RPEM01000008">
    <property type="protein sequence ID" value="TGD42562.1"/>
    <property type="molecule type" value="Genomic_DNA"/>
</dbReference>
<comment type="caution">
    <text evidence="1">The sequence shown here is derived from an EMBL/GenBank/DDBJ whole genome shotgun (WGS) entry which is preliminary data.</text>
</comment>
<keyword evidence="2" id="KW-1185">Reference proteome</keyword>
<name>A0ABY2KL00_9RHOB</name>
<reference evidence="1 2" key="1">
    <citation type="submission" date="2018-11" db="EMBL/GenBank/DDBJ databases">
        <title>Tabrizicola sp. isolated from sediment of alpine lake.</title>
        <authorList>
            <person name="Liu Z."/>
        </authorList>
    </citation>
    <scope>NUCLEOTIDE SEQUENCE [LARGE SCALE GENOMIC DNA]</scope>
    <source>
        <strain evidence="1 2">DRYC-M-16</strain>
    </source>
</reference>
<evidence type="ECO:0000313" key="1">
    <source>
        <dbReference type="EMBL" id="TGD42562.1"/>
    </source>
</evidence>
<protein>
    <submittedName>
        <fullName evidence="1">Uncharacterized protein</fullName>
    </submittedName>
</protein>
<organism evidence="1 2">
    <name type="scientific">Pseudotabrizicola sediminis</name>
    <dbReference type="NCBI Taxonomy" id="2486418"/>
    <lineage>
        <taxon>Bacteria</taxon>
        <taxon>Pseudomonadati</taxon>
        <taxon>Pseudomonadota</taxon>
        <taxon>Alphaproteobacteria</taxon>
        <taxon>Rhodobacterales</taxon>
        <taxon>Paracoccaceae</taxon>
        <taxon>Pseudotabrizicola</taxon>
    </lineage>
</organism>
<proteinExistence type="predicted"/>
<sequence>MMLCAGGCQDDHAHMVMVTRVVMATGQVMPMAVRGVKGAIFGFGHQCARTMLDCLNCRRCGQG</sequence>
<gene>
    <name evidence="1" type="ORF">EEB11_12445</name>
</gene>
<evidence type="ECO:0000313" key="2">
    <source>
        <dbReference type="Proteomes" id="UP000297741"/>
    </source>
</evidence>